<dbReference type="AlphaFoldDB" id="A0A1H7JZ29"/>
<keyword evidence="2" id="KW-1185">Reference proteome</keyword>
<dbReference type="Proteomes" id="UP000198620">
    <property type="component" value="Unassembled WGS sequence"/>
</dbReference>
<dbReference type="AntiFam" id="ANF00120">
    <property type="entry name" value="Shadow ORF (opposite pinE)"/>
</dbReference>
<sequence>MFNLVARDATVMVGSFSMALATRRSLAESEGGLPPTRARARAALKAGIGSFTDDAAFKFGKCSKDVEDHFPAR</sequence>
<accession>A0A1H7JZ29</accession>
<evidence type="ECO:0000313" key="1">
    <source>
        <dbReference type="EMBL" id="SEK79809.1"/>
    </source>
</evidence>
<proteinExistence type="predicted"/>
<dbReference type="EMBL" id="FOBH01000003">
    <property type="protein sequence ID" value="SEK79809.1"/>
    <property type="molecule type" value="Genomic_DNA"/>
</dbReference>
<name>A0A1H7JZ29_9PROT</name>
<reference evidence="1 2" key="1">
    <citation type="submission" date="2016-10" db="EMBL/GenBank/DDBJ databases">
        <authorList>
            <person name="de Groot N.N."/>
        </authorList>
    </citation>
    <scope>NUCLEOTIDE SEQUENCE [LARGE SCALE GENOMIC DNA]</scope>
    <source>
        <strain evidence="1 2">Nv1</strain>
    </source>
</reference>
<gene>
    <name evidence="1" type="ORF">SAMN05216387_10352</name>
</gene>
<organism evidence="1 2">
    <name type="scientific">Nitrosovibrio tenuis</name>
    <dbReference type="NCBI Taxonomy" id="1233"/>
    <lineage>
        <taxon>Bacteria</taxon>
        <taxon>Pseudomonadati</taxon>
        <taxon>Pseudomonadota</taxon>
        <taxon>Betaproteobacteria</taxon>
        <taxon>Nitrosomonadales</taxon>
        <taxon>Nitrosomonadaceae</taxon>
        <taxon>Nitrosovibrio</taxon>
    </lineage>
</organism>
<evidence type="ECO:0000313" key="2">
    <source>
        <dbReference type="Proteomes" id="UP000198620"/>
    </source>
</evidence>
<protein>
    <submittedName>
        <fullName evidence="1">Uncharacterized protein</fullName>
    </submittedName>
</protein>